<feature type="transmembrane region" description="Helical" evidence="14">
    <location>
        <begin position="278"/>
        <end position="303"/>
    </location>
</feature>
<accession>A0ABM9HGT6</accession>
<keyword evidence="14" id="KW-0029">Amino-acid transport</keyword>
<dbReference type="PANTHER" id="PTHR48086:SF3">
    <property type="entry name" value="SODIUM_PROLINE SYMPORTER"/>
    <property type="match status" value="1"/>
</dbReference>
<evidence type="ECO:0000256" key="11">
    <source>
        <dbReference type="ARBA" id="ARBA00023201"/>
    </source>
</evidence>
<keyword evidence="4 14" id="KW-1003">Cell membrane</keyword>
<evidence type="ECO:0000256" key="6">
    <source>
        <dbReference type="ARBA" id="ARBA00022847"/>
    </source>
</evidence>
<feature type="transmembrane region" description="Helical" evidence="14">
    <location>
        <begin position="323"/>
        <end position="352"/>
    </location>
</feature>
<evidence type="ECO:0000256" key="5">
    <source>
        <dbReference type="ARBA" id="ARBA00022692"/>
    </source>
</evidence>
<evidence type="ECO:0000256" key="3">
    <source>
        <dbReference type="ARBA" id="ARBA00022448"/>
    </source>
</evidence>
<feature type="transmembrane region" description="Helical" evidence="14">
    <location>
        <begin position="396"/>
        <end position="421"/>
    </location>
</feature>
<feature type="transmembrane region" description="Helical" evidence="14">
    <location>
        <begin position="79"/>
        <end position="97"/>
    </location>
</feature>
<dbReference type="Gene3D" id="1.20.1730.10">
    <property type="entry name" value="Sodium/glucose cotransporter"/>
    <property type="match status" value="1"/>
</dbReference>
<keyword evidence="8 14" id="KW-0915">Sodium</keyword>
<organism evidence="15 16">
    <name type="scientific">Nitrospina watsonii</name>
    <dbReference type="NCBI Taxonomy" id="1323948"/>
    <lineage>
        <taxon>Bacteria</taxon>
        <taxon>Pseudomonadati</taxon>
        <taxon>Nitrospinota/Tectimicrobiota group</taxon>
        <taxon>Nitrospinota</taxon>
        <taxon>Nitrospinia</taxon>
        <taxon>Nitrospinales</taxon>
        <taxon>Nitrospinaceae</taxon>
        <taxon>Nitrospina</taxon>
    </lineage>
</organism>
<feature type="transmembrane region" description="Helical" evidence="14">
    <location>
        <begin position="451"/>
        <end position="469"/>
    </location>
</feature>
<feature type="transmembrane region" description="Helical" evidence="14">
    <location>
        <begin position="428"/>
        <end position="445"/>
    </location>
</feature>
<comment type="catalytic activity">
    <reaction evidence="12">
        <text>L-proline(in) + Na(+)(in) = L-proline(out) + Na(+)(out)</text>
        <dbReference type="Rhea" id="RHEA:28967"/>
        <dbReference type="ChEBI" id="CHEBI:29101"/>
        <dbReference type="ChEBI" id="CHEBI:60039"/>
    </reaction>
</comment>
<evidence type="ECO:0000256" key="7">
    <source>
        <dbReference type="ARBA" id="ARBA00022989"/>
    </source>
</evidence>
<evidence type="ECO:0000256" key="2">
    <source>
        <dbReference type="ARBA" id="ARBA00006434"/>
    </source>
</evidence>
<evidence type="ECO:0000256" key="8">
    <source>
        <dbReference type="ARBA" id="ARBA00023053"/>
    </source>
</evidence>
<feature type="transmembrane region" description="Helical" evidence="14">
    <location>
        <begin position="238"/>
        <end position="257"/>
    </location>
</feature>
<protein>
    <recommendedName>
        <fullName evidence="14">Sodium/proline symporter</fullName>
    </recommendedName>
    <alternativeName>
        <fullName evidence="14">Proline permease</fullName>
    </alternativeName>
</protein>
<keyword evidence="11 14" id="KW-0739">Sodium transport</keyword>
<evidence type="ECO:0000256" key="1">
    <source>
        <dbReference type="ARBA" id="ARBA00004651"/>
    </source>
</evidence>
<keyword evidence="16" id="KW-1185">Reference proteome</keyword>
<comment type="function">
    <text evidence="14">Catalyzes the sodium-dependent uptake of extracellular L-proline.</text>
</comment>
<dbReference type="InterPro" id="IPR011851">
    <property type="entry name" value="Na/Pro_symporter"/>
</dbReference>
<evidence type="ECO:0000313" key="16">
    <source>
        <dbReference type="Proteomes" id="UP001157733"/>
    </source>
</evidence>
<comment type="similarity">
    <text evidence="2 13">Belongs to the sodium:solute symporter (SSF) (TC 2.A.21) family.</text>
</comment>
<dbReference type="InterPro" id="IPR001734">
    <property type="entry name" value="Na/solute_symporter"/>
</dbReference>
<feature type="transmembrane region" description="Helical" evidence="14">
    <location>
        <begin position="195"/>
        <end position="218"/>
    </location>
</feature>
<evidence type="ECO:0000256" key="13">
    <source>
        <dbReference type="RuleBase" id="RU362091"/>
    </source>
</evidence>
<feature type="transmembrane region" description="Helical" evidence="14">
    <location>
        <begin position="6"/>
        <end position="28"/>
    </location>
</feature>
<feature type="transmembrane region" description="Helical" evidence="14">
    <location>
        <begin position="373"/>
        <end position="390"/>
    </location>
</feature>
<evidence type="ECO:0000256" key="9">
    <source>
        <dbReference type="ARBA" id="ARBA00023065"/>
    </source>
</evidence>
<reference evidence="15 16" key="1">
    <citation type="submission" date="2022-09" db="EMBL/GenBank/DDBJ databases">
        <authorList>
            <person name="Kop L."/>
        </authorList>
    </citation>
    <scope>NUCLEOTIDE SEQUENCE [LARGE SCALE GENOMIC DNA]</scope>
    <source>
        <strain evidence="15 16">347</strain>
    </source>
</reference>
<dbReference type="Proteomes" id="UP001157733">
    <property type="component" value="Chromosome"/>
</dbReference>
<sequence length="487" mass="52299">MEGMTELSGAIIVVFCLYVLLMLAIGWVTSRYQKSASHYFLGDRSLKAWVTAVSSTASSESAWAVLGTVGLAYKDGLAALWFLPGCLLGYALNWFFLAERLRQHSLDTGAITLPDYFEYHFNDKTRVLRMLSVGIIFFSMMAYVAAQFTGIGKTFDAIFGIPHYVSIPVGGAIIIVYTMMGGFLAVAWTDFVQGLIMVAGLVVLAVVGFVHLGGFSGVAEQVNAASPETLQWIGGKPAAVFFGSMIGLLGIGLGYPGQPQVLNRYMAAKNKKVIETGVWIALGWGFLVYGSAILLGICGNALYPTLDDPEHLFPRAATDLLPTGLTAVVLTGVMAAIMSTVSALIIVAASSVAHDVYSKMINHNLSHQQIVRISRYTVLALGLGAMLISLMETHVIFWFVLLAWSALGSSFGPVILFSLYWKGVTREGAIAGMVTGFVTTVVWYHSGMKDVLYEMIPAFTLATLAVYGVSKLTAHKVPTGSPFSEGG</sequence>
<dbReference type="EMBL" id="OX336137">
    <property type="protein sequence ID" value="CAI2719459.1"/>
    <property type="molecule type" value="Genomic_DNA"/>
</dbReference>
<feature type="transmembrane region" description="Helical" evidence="14">
    <location>
        <begin position="127"/>
        <end position="146"/>
    </location>
</feature>
<dbReference type="Pfam" id="PF00474">
    <property type="entry name" value="SSF"/>
    <property type="match status" value="1"/>
</dbReference>
<feature type="transmembrane region" description="Helical" evidence="14">
    <location>
        <begin position="166"/>
        <end position="188"/>
    </location>
</feature>
<name>A0ABM9HGT6_9BACT</name>
<proteinExistence type="inferred from homology"/>
<evidence type="ECO:0000256" key="14">
    <source>
        <dbReference type="RuleBase" id="RU366012"/>
    </source>
</evidence>
<dbReference type="InterPro" id="IPR050277">
    <property type="entry name" value="Sodium:Solute_Symporter"/>
</dbReference>
<keyword evidence="6 14" id="KW-0769">Symport</keyword>
<evidence type="ECO:0000256" key="4">
    <source>
        <dbReference type="ARBA" id="ARBA00022475"/>
    </source>
</evidence>
<keyword evidence="3 14" id="KW-0813">Transport</keyword>
<gene>
    <name evidence="15" type="ORF">NSPWAT_2603</name>
</gene>
<keyword evidence="7 14" id="KW-1133">Transmembrane helix</keyword>
<comment type="subcellular location">
    <subcellularLocation>
        <location evidence="1 14">Cell membrane</location>
        <topology evidence="1 14">Multi-pass membrane protein</topology>
    </subcellularLocation>
</comment>
<dbReference type="CDD" id="cd11475">
    <property type="entry name" value="SLC5sbd_PutP"/>
    <property type="match status" value="1"/>
</dbReference>
<evidence type="ECO:0000256" key="10">
    <source>
        <dbReference type="ARBA" id="ARBA00023136"/>
    </source>
</evidence>
<evidence type="ECO:0000256" key="12">
    <source>
        <dbReference type="ARBA" id="ARBA00033708"/>
    </source>
</evidence>
<dbReference type="PROSITE" id="PS50283">
    <property type="entry name" value="NA_SOLUT_SYMP_3"/>
    <property type="match status" value="1"/>
</dbReference>
<keyword evidence="9 14" id="KW-0406">Ion transport</keyword>
<keyword evidence="10 14" id="KW-0472">Membrane</keyword>
<dbReference type="NCBIfam" id="TIGR00813">
    <property type="entry name" value="sss"/>
    <property type="match status" value="1"/>
</dbReference>
<dbReference type="PANTHER" id="PTHR48086">
    <property type="entry name" value="SODIUM/PROLINE SYMPORTER-RELATED"/>
    <property type="match status" value="1"/>
</dbReference>
<keyword evidence="5 14" id="KW-0812">Transmembrane</keyword>
<dbReference type="InterPro" id="IPR038377">
    <property type="entry name" value="Na/Glc_symporter_sf"/>
</dbReference>
<evidence type="ECO:0000313" key="15">
    <source>
        <dbReference type="EMBL" id="CAI2719459.1"/>
    </source>
</evidence>